<organism evidence="6 7">
    <name type="scientific">Mariniflexile jejuense</name>
    <dbReference type="NCBI Taxonomy" id="1173582"/>
    <lineage>
        <taxon>Bacteria</taxon>
        <taxon>Pseudomonadati</taxon>
        <taxon>Bacteroidota</taxon>
        <taxon>Flavobacteriia</taxon>
        <taxon>Flavobacteriales</taxon>
        <taxon>Flavobacteriaceae</taxon>
        <taxon>Mariniflexile</taxon>
    </lineage>
</organism>
<accession>A0ABW3JM32</accession>
<evidence type="ECO:0000256" key="2">
    <source>
        <dbReference type="ARBA" id="ARBA00022679"/>
    </source>
</evidence>
<sequence>MGIEIFIWDIRVGALVKTSEGIAFEYDPAFIKTGLELSPINLPLEGKRIYINEAEWRETEGIPGLIYDSLPDKFGNDLLRTYFTEKGLTENDIDVFAKLQYIGKRGMGALEFRPATEIKQIEDTISLEDIEKISMLSTQGKEALKTNIKDKDALLQILHIGTSAGGARAKALIAINKENGNIKSGQLPLGSDYGYYLIKIDGANKTKLEEPSGYGRLEYAYSQMAKDCDIQMSECSLYRDLHFLTRRFDRDDNGDKLHVHSLCGLLGLDYNKVGQYSYEHYFMAARRLGLGQNDMEEIFRRMVFNVLVHNCDDHTKNFSFMMNQNGAWSLSPAFDLCYSYDNQNEWVNGHNMRINNKRTNITYEDLMVVGQKFNIKKRKAVFDKIKTIVGAFPEYASKIRVKQELIDQVEKNRPRIEAF</sequence>
<reference evidence="7" key="1">
    <citation type="journal article" date="2019" name="Int. J. Syst. Evol. Microbiol.">
        <title>The Global Catalogue of Microorganisms (GCM) 10K type strain sequencing project: providing services to taxonomists for standard genome sequencing and annotation.</title>
        <authorList>
            <consortium name="The Broad Institute Genomics Platform"/>
            <consortium name="The Broad Institute Genome Sequencing Center for Infectious Disease"/>
            <person name="Wu L."/>
            <person name="Ma J."/>
        </authorList>
    </citation>
    <scope>NUCLEOTIDE SEQUENCE [LARGE SCALE GENOMIC DNA]</scope>
    <source>
        <strain evidence="7">CCUG 62414</strain>
    </source>
</reference>
<evidence type="ECO:0000313" key="7">
    <source>
        <dbReference type="Proteomes" id="UP001597061"/>
    </source>
</evidence>
<dbReference type="PANTHER" id="PTHR37419:SF8">
    <property type="entry name" value="TOXIN YJJJ"/>
    <property type="match status" value="1"/>
</dbReference>
<evidence type="ECO:0000313" key="6">
    <source>
        <dbReference type="EMBL" id="MFD0991121.1"/>
    </source>
</evidence>
<dbReference type="InterPro" id="IPR017508">
    <property type="entry name" value="HipA_N1"/>
</dbReference>
<gene>
    <name evidence="6" type="ORF">ACFQ1R_13515</name>
</gene>
<feature type="domain" description="HipA N-terminal subdomain 1" evidence="5">
    <location>
        <begin position="4"/>
        <end position="112"/>
    </location>
</feature>
<dbReference type="Pfam" id="PF13657">
    <property type="entry name" value="Couple_hipA"/>
    <property type="match status" value="1"/>
</dbReference>
<dbReference type="Pfam" id="PF07804">
    <property type="entry name" value="HipA_C"/>
    <property type="match status" value="1"/>
</dbReference>
<feature type="domain" description="HipA-like C-terminal" evidence="4">
    <location>
        <begin position="162"/>
        <end position="384"/>
    </location>
</feature>
<protein>
    <submittedName>
        <fullName evidence="6">Type II toxin-antitoxin system HipA family toxin</fullName>
    </submittedName>
</protein>
<comment type="similarity">
    <text evidence="1">Belongs to the HipA Ser/Thr kinase family.</text>
</comment>
<evidence type="ECO:0000256" key="3">
    <source>
        <dbReference type="ARBA" id="ARBA00022777"/>
    </source>
</evidence>
<comment type="caution">
    <text evidence="6">The sequence shown here is derived from an EMBL/GenBank/DDBJ whole genome shotgun (WGS) entry which is preliminary data.</text>
</comment>
<evidence type="ECO:0000259" key="4">
    <source>
        <dbReference type="Pfam" id="PF07804"/>
    </source>
</evidence>
<dbReference type="Gene3D" id="1.10.1070.20">
    <property type="match status" value="1"/>
</dbReference>
<keyword evidence="7" id="KW-1185">Reference proteome</keyword>
<dbReference type="InterPro" id="IPR052028">
    <property type="entry name" value="HipA_Ser/Thr_kinase"/>
</dbReference>
<dbReference type="EMBL" id="JBHTJI010000042">
    <property type="protein sequence ID" value="MFD0991121.1"/>
    <property type="molecule type" value="Genomic_DNA"/>
</dbReference>
<dbReference type="InterPro" id="IPR012893">
    <property type="entry name" value="HipA-like_C"/>
</dbReference>
<dbReference type="PANTHER" id="PTHR37419">
    <property type="entry name" value="SERINE/THREONINE-PROTEIN KINASE TOXIN HIPA"/>
    <property type="match status" value="1"/>
</dbReference>
<keyword evidence="2" id="KW-0808">Transferase</keyword>
<keyword evidence="3" id="KW-0418">Kinase</keyword>
<dbReference type="Proteomes" id="UP001597061">
    <property type="component" value="Unassembled WGS sequence"/>
</dbReference>
<evidence type="ECO:0000259" key="5">
    <source>
        <dbReference type="Pfam" id="PF13657"/>
    </source>
</evidence>
<name>A0ABW3JM32_9FLAO</name>
<proteinExistence type="inferred from homology"/>
<dbReference type="RefSeq" id="WP_379926802.1">
    <property type="nucleotide sequence ID" value="NZ_JBHTJI010000042.1"/>
</dbReference>
<evidence type="ECO:0000256" key="1">
    <source>
        <dbReference type="ARBA" id="ARBA00010164"/>
    </source>
</evidence>